<dbReference type="CDD" id="cd02009">
    <property type="entry name" value="TPP_SHCHC_synthase"/>
    <property type="match status" value="1"/>
</dbReference>
<dbReference type="InterPro" id="IPR004433">
    <property type="entry name" value="MenaQ_synth_MenD"/>
</dbReference>
<dbReference type="NCBIfam" id="TIGR00173">
    <property type="entry name" value="menD"/>
    <property type="match status" value="1"/>
</dbReference>
<comment type="pathway">
    <text evidence="7">Quinol/quinone metabolism; menaquinone biosynthesis.</text>
</comment>
<protein>
    <recommendedName>
        <fullName evidence="7">2-succinyl-5-enolpyruvyl-6-hydroxy-3-cyclohexene-1-carboxylate synthase</fullName>
        <shortName evidence="7">SEPHCHC synthase</shortName>
        <ecNumber evidence="7">2.2.1.9</ecNumber>
    </recommendedName>
    <alternativeName>
        <fullName evidence="7">Menaquinone biosynthesis protein MenD</fullName>
    </alternativeName>
</protein>
<dbReference type="GO" id="GO:0009234">
    <property type="term" value="P:menaquinone biosynthetic process"/>
    <property type="evidence" value="ECO:0007669"/>
    <property type="project" value="UniProtKB-UniRule"/>
</dbReference>
<dbReference type="Pfam" id="PF16582">
    <property type="entry name" value="TPP_enzyme_M_2"/>
    <property type="match status" value="1"/>
</dbReference>
<dbReference type="Pfam" id="PF02776">
    <property type="entry name" value="TPP_enzyme_N"/>
    <property type="match status" value="1"/>
</dbReference>
<dbReference type="InterPro" id="IPR012001">
    <property type="entry name" value="Thiamin_PyroP_enz_TPP-bd_dom"/>
</dbReference>
<evidence type="ECO:0000256" key="2">
    <source>
        <dbReference type="ARBA" id="ARBA00022679"/>
    </source>
</evidence>
<dbReference type="Proteomes" id="UP000004710">
    <property type="component" value="Unassembled WGS sequence"/>
</dbReference>
<sequence length="638" mass="70556">MNSAFPCAQQKSAAISCGYMLAQALSVVPTPSKSGRKSTTKRQGCVLYYKWNSNESHHYRFISIIYFCSSLYLAAILIPDKLMSVSAFNRRWAAVILEALTRHGVRHICIAPGSRSTPLTLAAAENSAFIHHTHFDERGLGHLALGLAKVSKQPVAVIVTSGTAVANLYPALIEAGLTGEKLILLTADRPPELIDCGANQAIRQPGMFASHPTHSISLPRPTQDIPARWLVSTIDHALGTLHAGGVHINCPFAEPLYGEMDDTGISWQQRLGDWWQDDKPWLREAPRRESEKQRDWFFWRQKRGVVVAGRMSAEEGKKVALWAQTLGWPLIGDVLSQTGQPLPCADLWLGNAKATSELQQAQIVVQLGSSLTGKRLLQWQASCEPEEYWIVDDIEGRLDPAHHRGRRLIANIADWLELHPAEKRQPWCVEIPRLAEQAMQAVIARRDAFGEAQLAHRISDYLPEQGQLFVGNSLVVRLIDALSQLPAGYPVYSNRGASGIDGLLSTAAGVQRASGKPTLAIVGDLSALYDLNALALLRQVSAPLVLIVVNNNGGQIFSLLPTPKSERERFYLMPQNVHFEHAAAMFELKYHRPQNWQELETTLVDAWRTPTTTVIEMVVNDTDGAQTLQQLLAQVSHL</sequence>
<keyword evidence="1 7" id="KW-0474">Menaquinone biosynthesis</keyword>
<dbReference type="SUPFAM" id="SSF52518">
    <property type="entry name" value="Thiamin diphosphate-binding fold (THDP-binding)"/>
    <property type="match status" value="2"/>
</dbReference>
<dbReference type="HOGENOM" id="CLU_006051_3_0_6"/>
<dbReference type="GO" id="GO:0030976">
    <property type="term" value="F:thiamine pyrophosphate binding"/>
    <property type="evidence" value="ECO:0007669"/>
    <property type="project" value="UniProtKB-UniRule"/>
</dbReference>
<dbReference type="Gene3D" id="3.40.50.1220">
    <property type="entry name" value="TPP-binding domain"/>
    <property type="match status" value="1"/>
</dbReference>
<comment type="subunit">
    <text evidence="7">Homodimer.</text>
</comment>
<dbReference type="AlphaFoldDB" id="F4T0B0"/>
<proteinExistence type="inferred from homology"/>
<evidence type="ECO:0000256" key="1">
    <source>
        <dbReference type="ARBA" id="ARBA00022428"/>
    </source>
</evidence>
<comment type="similarity">
    <text evidence="7">Belongs to the TPP enzyme family. MenD subfamily.</text>
</comment>
<keyword evidence="8" id="KW-1133">Transmembrane helix</keyword>
<evidence type="ECO:0000313" key="13">
    <source>
        <dbReference type="Proteomes" id="UP000004710"/>
    </source>
</evidence>
<dbReference type="UniPathway" id="UPA00079"/>
<keyword evidence="4 7" id="KW-0460">Magnesium</keyword>
<dbReference type="EMBL" id="GL883912">
    <property type="protein sequence ID" value="EGI15785.1"/>
    <property type="molecule type" value="Genomic_DNA"/>
</dbReference>
<dbReference type="GO" id="GO:0030145">
    <property type="term" value="F:manganese ion binding"/>
    <property type="evidence" value="ECO:0007669"/>
    <property type="project" value="UniProtKB-UniRule"/>
</dbReference>
<dbReference type="InterPro" id="IPR029061">
    <property type="entry name" value="THDP-binding"/>
</dbReference>
<reference evidence="12 13" key="1">
    <citation type="submission" date="2010-01" db="EMBL/GenBank/DDBJ databases">
        <title>The Genome Sequence of Escherichia coli M605.</title>
        <authorList>
            <consortium name="The Broad Institute Genome Sequencing Platform"/>
            <consortium name="The Broad Institute Genome Sequencing Center for Infectious Disease"/>
            <person name="Feldgarden M."/>
            <person name="Gordon D.M."/>
            <person name="Johnson J.R."/>
            <person name="Johnston B.D."/>
            <person name="Young S."/>
            <person name="Zeng Q."/>
            <person name="Koehrsen M."/>
            <person name="Alvarado L."/>
            <person name="Berlin A.M."/>
            <person name="Borenstein D."/>
            <person name="Chapman S.B."/>
            <person name="Chen Z."/>
            <person name="Engels R."/>
            <person name="Freedman E."/>
            <person name="Gellesch M."/>
            <person name="Goldberg J."/>
            <person name="Griggs A."/>
            <person name="Gujja S."/>
            <person name="Heilman E.R."/>
            <person name="Heiman D.I."/>
            <person name="Hepburn T.A."/>
            <person name="Howarth C."/>
            <person name="Jen D."/>
            <person name="Larson L."/>
            <person name="Lewis B."/>
            <person name="Mehta T."/>
            <person name="Park D."/>
            <person name="Pearson M."/>
            <person name="Richards J."/>
            <person name="Roberts A."/>
            <person name="Saif S."/>
            <person name="Shea T.D."/>
            <person name="Shenoy N."/>
            <person name="Sisk P."/>
            <person name="Stolte C."/>
            <person name="Sykes S.N."/>
            <person name="Walk T."/>
            <person name="White J."/>
            <person name="Yandava C."/>
            <person name="Haas B."/>
            <person name="Henn M.R."/>
            <person name="Nusbaum C."/>
            <person name="Birren B."/>
        </authorList>
    </citation>
    <scope>NUCLEOTIDE SEQUENCE [LARGE SCALE GENOMIC DNA]</scope>
    <source>
        <strain evidence="12 13">M605</strain>
    </source>
</reference>
<evidence type="ECO:0000256" key="6">
    <source>
        <dbReference type="ARBA" id="ARBA00023211"/>
    </source>
</evidence>
<evidence type="ECO:0000256" key="5">
    <source>
        <dbReference type="ARBA" id="ARBA00023052"/>
    </source>
</evidence>
<dbReference type="EC" id="2.2.1.9" evidence="7"/>
<accession>F4T0B0</accession>
<name>F4T0B0_ECOLX</name>
<feature type="domain" description="Menaquinone biosynthesis protein MenD middle" evidence="11">
    <location>
        <begin position="266"/>
        <end position="470"/>
    </location>
</feature>
<keyword evidence="8" id="KW-0472">Membrane</keyword>
<keyword evidence="2 7" id="KW-0808">Transferase</keyword>
<gene>
    <name evidence="7" type="primary">menD</name>
    <name evidence="12" type="ORF">ECIG_02424</name>
</gene>
<evidence type="ECO:0000259" key="9">
    <source>
        <dbReference type="Pfam" id="PF02775"/>
    </source>
</evidence>
<feature type="transmembrane region" description="Helical" evidence="8">
    <location>
        <begin position="59"/>
        <end position="78"/>
    </location>
</feature>
<dbReference type="UniPathway" id="UPA01057">
    <property type="reaction ID" value="UER00164"/>
</dbReference>
<dbReference type="HAMAP" id="MF_01659">
    <property type="entry name" value="MenD"/>
    <property type="match status" value="1"/>
</dbReference>
<keyword evidence="8" id="KW-0812">Transmembrane</keyword>
<comment type="cofactor">
    <cofactor evidence="7">
        <name>thiamine diphosphate</name>
        <dbReference type="ChEBI" id="CHEBI:58937"/>
    </cofactor>
    <text evidence="7">Binds 1 thiamine pyrophosphate per subunit.</text>
</comment>
<dbReference type="PANTHER" id="PTHR42916">
    <property type="entry name" value="2-SUCCINYL-5-ENOLPYRUVYL-6-HYDROXY-3-CYCLOHEXENE-1-CARBOXYLATE SYNTHASE"/>
    <property type="match status" value="1"/>
</dbReference>
<dbReference type="Gene3D" id="3.40.50.970">
    <property type="match status" value="2"/>
</dbReference>
<evidence type="ECO:0000256" key="4">
    <source>
        <dbReference type="ARBA" id="ARBA00022842"/>
    </source>
</evidence>
<evidence type="ECO:0000259" key="10">
    <source>
        <dbReference type="Pfam" id="PF02776"/>
    </source>
</evidence>
<comment type="catalytic activity">
    <reaction evidence="7">
        <text>isochorismate + 2-oxoglutarate + H(+) = 5-enolpyruvoyl-6-hydroxy-2-succinyl-cyclohex-3-ene-1-carboxylate + CO2</text>
        <dbReference type="Rhea" id="RHEA:25593"/>
        <dbReference type="ChEBI" id="CHEBI:15378"/>
        <dbReference type="ChEBI" id="CHEBI:16526"/>
        <dbReference type="ChEBI" id="CHEBI:16810"/>
        <dbReference type="ChEBI" id="CHEBI:29780"/>
        <dbReference type="ChEBI" id="CHEBI:58818"/>
        <dbReference type="EC" id="2.2.1.9"/>
    </reaction>
</comment>
<keyword evidence="6 7" id="KW-0464">Manganese</keyword>
<dbReference type="FunFam" id="3.40.50.970:FF:000029">
    <property type="entry name" value="2-succinyl-5-enolpyruvyl-6-hydroxy-3-cyclohexene-1-carboxylate synthase"/>
    <property type="match status" value="1"/>
</dbReference>
<evidence type="ECO:0000313" key="12">
    <source>
        <dbReference type="EMBL" id="EGI15785.1"/>
    </source>
</evidence>
<dbReference type="InterPro" id="IPR032264">
    <property type="entry name" value="MenD_middle"/>
</dbReference>
<feature type="domain" description="Thiamine pyrophosphate enzyme N-terminal TPP-binding" evidence="10">
    <location>
        <begin position="92"/>
        <end position="200"/>
    </location>
</feature>
<evidence type="ECO:0000259" key="11">
    <source>
        <dbReference type="Pfam" id="PF16582"/>
    </source>
</evidence>
<keyword evidence="3 7" id="KW-0479">Metal-binding</keyword>
<organism evidence="12 13">
    <name type="scientific">Escherichia coli M605</name>
    <dbReference type="NCBI Taxonomy" id="656417"/>
    <lineage>
        <taxon>Bacteria</taxon>
        <taxon>Pseudomonadati</taxon>
        <taxon>Pseudomonadota</taxon>
        <taxon>Gammaproteobacteria</taxon>
        <taxon>Enterobacterales</taxon>
        <taxon>Enterobacteriaceae</taxon>
        <taxon>Escherichia</taxon>
    </lineage>
</organism>
<keyword evidence="5 7" id="KW-0786">Thiamine pyrophosphate</keyword>
<evidence type="ECO:0000256" key="8">
    <source>
        <dbReference type="SAM" id="Phobius"/>
    </source>
</evidence>
<dbReference type="Pfam" id="PF02775">
    <property type="entry name" value="TPP_enzyme_C"/>
    <property type="match status" value="1"/>
</dbReference>
<dbReference type="InterPro" id="IPR011766">
    <property type="entry name" value="TPP_enzyme_TPP-bd"/>
</dbReference>
<dbReference type="PANTHER" id="PTHR42916:SF1">
    <property type="entry name" value="PROTEIN PHYLLO, CHLOROPLASTIC"/>
    <property type="match status" value="1"/>
</dbReference>
<dbReference type="GO" id="GO:0000287">
    <property type="term" value="F:magnesium ion binding"/>
    <property type="evidence" value="ECO:0007669"/>
    <property type="project" value="UniProtKB-UniRule"/>
</dbReference>
<evidence type="ECO:0000256" key="3">
    <source>
        <dbReference type="ARBA" id="ARBA00022723"/>
    </source>
</evidence>
<evidence type="ECO:0000256" key="7">
    <source>
        <dbReference type="HAMAP-Rule" id="MF_01659"/>
    </source>
</evidence>
<comment type="function">
    <text evidence="7">Catalyzes the thiamine diphosphate-dependent decarboxylation of 2-oxoglutarate and the subsequent addition of the resulting succinic semialdehyde-thiamine pyrophosphate anion to isochorismate to yield 2-succinyl-5-enolpyruvyl-6-hydroxy-3-cyclohexene-1-carboxylate (SEPHCHC).</text>
</comment>
<comment type="pathway">
    <text evidence="7">Quinol/quinone metabolism; 1,4-dihydroxy-2-naphthoate biosynthesis; 1,4-dihydroxy-2-naphthoate from chorismate: step 2/7.</text>
</comment>
<dbReference type="GO" id="GO:0070204">
    <property type="term" value="F:2-succinyl-5-enolpyruvyl-6-hydroxy-3-cyclohexene-1-carboxylic-acid synthase activity"/>
    <property type="evidence" value="ECO:0007669"/>
    <property type="project" value="UniProtKB-UniRule"/>
</dbReference>
<feature type="domain" description="Thiamine pyrophosphate enzyme TPP-binding" evidence="9">
    <location>
        <begin position="504"/>
        <end position="616"/>
    </location>
</feature>
<dbReference type="FunFam" id="3.40.50.1220:FF:000010">
    <property type="entry name" value="2-succinyl-5-enolpyruvyl-6-hydroxy-3-cyclohexene-1-carboxylate synthase"/>
    <property type="match status" value="1"/>
</dbReference>
<comment type="cofactor">
    <cofactor evidence="7">
        <name>Mg(2+)</name>
        <dbReference type="ChEBI" id="CHEBI:18420"/>
    </cofactor>
    <cofactor evidence="7">
        <name>Mn(2+)</name>
        <dbReference type="ChEBI" id="CHEBI:29035"/>
    </cofactor>
</comment>
<dbReference type="CDD" id="cd07037">
    <property type="entry name" value="TPP_PYR_MenD"/>
    <property type="match status" value="1"/>
</dbReference>